<name>A0A0A0K398_9MICO</name>
<evidence type="ECO:0000313" key="2">
    <source>
        <dbReference type="EMBL" id="KGN42256.1"/>
    </source>
</evidence>
<evidence type="ECO:0000259" key="1">
    <source>
        <dbReference type="Pfam" id="PF04101"/>
    </source>
</evidence>
<dbReference type="PANTHER" id="PTHR21015:SF22">
    <property type="entry name" value="GLYCOSYLTRANSFERASE"/>
    <property type="match status" value="1"/>
</dbReference>
<comment type="caution">
    <text evidence="2">The sequence shown here is derived from an EMBL/GenBank/DDBJ whole genome shotgun (WGS) entry which is preliminary data.</text>
</comment>
<dbReference type="eggNOG" id="COG4671">
    <property type="taxonomic scope" value="Bacteria"/>
</dbReference>
<dbReference type="STRING" id="1385519.N801_00370"/>
<keyword evidence="3" id="KW-1185">Reference proteome</keyword>
<dbReference type="SUPFAM" id="SSF53756">
    <property type="entry name" value="UDP-Glycosyltransferase/glycogen phosphorylase"/>
    <property type="match status" value="1"/>
</dbReference>
<dbReference type="Gene3D" id="3.40.50.2000">
    <property type="entry name" value="Glycogen Phosphorylase B"/>
    <property type="match status" value="2"/>
</dbReference>
<accession>A0A0A0K398</accession>
<dbReference type="Pfam" id="PF04101">
    <property type="entry name" value="Glyco_tran_28_C"/>
    <property type="match status" value="1"/>
</dbReference>
<dbReference type="GO" id="GO:0016758">
    <property type="term" value="F:hexosyltransferase activity"/>
    <property type="evidence" value="ECO:0007669"/>
    <property type="project" value="InterPro"/>
</dbReference>
<dbReference type="AlphaFoldDB" id="A0A0A0K398"/>
<dbReference type="RefSeq" id="WP_035933241.1">
    <property type="nucleotide sequence ID" value="NZ_AVPL01000006.1"/>
</dbReference>
<sequence>MKVGWYVHHHGAGHRTRAMVVARELMARGADVTLLGSGLESDAARRGPVTSVRLAMDAPLPEPATETGADVTVHGMMHWAPLWHSGFRERMTTIARWVQVEEPDVVVVDVSCEVAVMVRLLGVPVVVVAQPGARTDPAHAAAYDAATAVLAPWPAWATEDIWHTSRDATCKDGPDPRVVAVGGIARSPVPSPSETTPGSNGRVHRARGLVLAGSDGFDDPDLPDRITGAVPDIDWTVVGGGAWVNDVQDHLAHSDVVVTHAGQNAIADVAGWGLPAVVLPQSRPFDEQRHMGAVLASSGIAQVVQRDDVPGARWGELVQRARTHGGEGWSTWGCEGAASRAASLVEVVAGV</sequence>
<gene>
    <name evidence="2" type="ORF">N801_00370</name>
</gene>
<dbReference type="EMBL" id="AVPL01000006">
    <property type="protein sequence ID" value="KGN42256.1"/>
    <property type="molecule type" value="Genomic_DNA"/>
</dbReference>
<dbReference type="Proteomes" id="UP000030013">
    <property type="component" value="Unassembled WGS sequence"/>
</dbReference>
<proteinExistence type="predicted"/>
<dbReference type="OrthoDB" id="9809594at2"/>
<reference evidence="2 3" key="1">
    <citation type="submission" date="2013-08" db="EMBL/GenBank/DDBJ databases">
        <title>The genome sequence of Knoellia aerolata.</title>
        <authorList>
            <person name="Zhu W."/>
            <person name="Wang G."/>
        </authorList>
    </citation>
    <scope>NUCLEOTIDE SEQUENCE [LARGE SCALE GENOMIC DNA]</scope>
    <source>
        <strain evidence="2 3">DSM 18566</strain>
    </source>
</reference>
<evidence type="ECO:0000313" key="3">
    <source>
        <dbReference type="Proteomes" id="UP000030013"/>
    </source>
</evidence>
<dbReference type="InterPro" id="IPR007235">
    <property type="entry name" value="Glyco_trans_28_C"/>
</dbReference>
<feature type="domain" description="Glycosyl transferase family 28 C-terminal" evidence="1">
    <location>
        <begin position="245"/>
        <end position="310"/>
    </location>
</feature>
<protein>
    <recommendedName>
        <fullName evidence="1">Glycosyl transferase family 28 C-terminal domain-containing protein</fullName>
    </recommendedName>
</protein>
<dbReference type="PANTHER" id="PTHR21015">
    <property type="entry name" value="UDP-N-ACETYLGLUCOSAMINE--N-ACETYLMURAMYL-(PENTAPEPTIDE) PYROPHOSPHORYL-UNDECAPRENOL N-ACETYLGLUCOSAMINE TRANSFERASE 1"/>
    <property type="match status" value="1"/>
</dbReference>
<organism evidence="2 3">
    <name type="scientific">Knoellia aerolata DSM 18566</name>
    <dbReference type="NCBI Taxonomy" id="1385519"/>
    <lineage>
        <taxon>Bacteria</taxon>
        <taxon>Bacillati</taxon>
        <taxon>Actinomycetota</taxon>
        <taxon>Actinomycetes</taxon>
        <taxon>Micrococcales</taxon>
        <taxon>Intrasporangiaceae</taxon>
        <taxon>Knoellia</taxon>
    </lineage>
</organism>